<dbReference type="Proteomes" id="UP000321574">
    <property type="component" value="Unassembled WGS sequence"/>
</dbReference>
<protein>
    <submittedName>
        <fullName evidence="2">Stage V sporulation protein AB</fullName>
    </submittedName>
</protein>
<keyword evidence="3" id="KW-1185">Reference proteome</keyword>
<keyword evidence="1" id="KW-0812">Transmembrane</keyword>
<comment type="caution">
    <text evidence="2">The sequence shown here is derived from an EMBL/GenBank/DDBJ whole genome shotgun (WGS) entry which is preliminary data.</text>
</comment>
<sequence length="142" mass="15911">MITNILINVLEIVIGFSSGIAVGCGFIALIMMLQIIPRLIQLTNSSKFLNLYTSAILFGAIFGSYISFVLVTWNYPLVVLILWGAFHGIFNGMLVAALAEVLNVFPILFRRIGMERYHVLLLMAFLFGKIGGSLFQWLFFIK</sequence>
<feature type="transmembrane region" description="Helical" evidence="1">
    <location>
        <begin position="48"/>
        <end position="71"/>
    </location>
</feature>
<dbReference type="EMBL" id="VDUW01000001">
    <property type="protein sequence ID" value="TXL67899.1"/>
    <property type="molecule type" value="Genomic_DNA"/>
</dbReference>
<dbReference type="Pfam" id="PF13782">
    <property type="entry name" value="SpoVAB"/>
    <property type="match status" value="1"/>
</dbReference>
<dbReference type="OrthoDB" id="9790504at2"/>
<keyword evidence="1" id="KW-1133">Transmembrane helix</keyword>
<feature type="transmembrane region" description="Helical" evidence="1">
    <location>
        <begin position="117"/>
        <end position="139"/>
    </location>
</feature>
<proteinExistence type="predicted"/>
<reference evidence="2 3" key="1">
    <citation type="submission" date="2019-06" db="EMBL/GenBank/DDBJ databases">
        <title>Cerasibacillus sp. nov., isolated from maize field.</title>
        <authorList>
            <person name="Lin S.-Y."/>
            <person name="Tsai C.-F."/>
            <person name="Young C.-C."/>
        </authorList>
    </citation>
    <scope>NUCLEOTIDE SEQUENCE [LARGE SCALE GENOMIC DNA]</scope>
    <source>
        <strain evidence="2 3">CC-CFT480</strain>
    </source>
</reference>
<dbReference type="InterPro" id="IPR020144">
    <property type="entry name" value="SpoVAB"/>
</dbReference>
<evidence type="ECO:0000313" key="2">
    <source>
        <dbReference type="EMBL" id="TXL67899.1"/>
    </source>
</evidence>
<feature type="transmembrane region" description="Helical" evidence="1">
    <location>
        <begin position="12"/>
        <end position="36"/>
    </location>
</feature>
<dbReference type="RefSeq" id="WP_147665636.1">
    <property type="nucleotide sequence ID" value="NZ_VDUW01000001.1"/>
</dbReference>
<dbReference type="AlphaFoldDB" id="A0A5C8P2X4"/>
<evidence type="ECO:0000256" key="1">
    <source>
        <dbReference type="SAM" id="Phobius"/>
    </source>
</evidence>
<name>A0A5C8P2X4_9BACI</name>
<gene>
    <name evidence="2" type="ORF">FHP05_02430</name>
</gene>
<feature type="transmembrane region" description="Helical" evidence="1">
    <location>
        <begin position="77"/>
        <end position="105"/>
    </location>
</feature>
<organism evidence="2 3">
    <name type="scientific">Cerasibacillus terrae</name>
    <dbReference type="NCBI Taxonomy" id="2498845"/>
    <lineage>
        <taxon>Bacteria</taxon>
        <taxon>Bacillati</taxon>
        <taxon>Bacillota</taxon>
        <taxon>Bacilli</taxon>
        <taxon>Bacillales</taxon>
        <taxon>Bacillaceae</taxon>
        <taxon>Cerasibacillus</taxon>
    </lineage>
</organism>
<evidence type="ECO:0000313" key="3">
    <source>
        <dbReference type="Proteomes" id="UP000321574"/>
    </source>
</evidence>
<accession>A0A5C8P2X4</accession>
<keyword evidence="1" id="KW-0472">Membrane</keyword>